<dbReference type="EMBL" id="EQ999982">
    <property type="protein sequence ID" value="EEQ84982.1"/>
    <property type="molecule type" value="Genomic_DNA"/>
</dbReference>
<dbReference type="InterPro" id="IPR042208">
    <property type="entry name" value="D-ser_dehydrat-like_sf"/>
</dbReference>
<evidence type="ECO:0000256" key="3">
    <source>
        <dbReference type="SAM" id="MobiDB-lite"/>
    </source>
</evidence>
<name>A0ABP2ERC8_AJEDR</name>
<feature type="domain" description="D-serine dehydratase-like" evidence="4">
    <location>
        <begin position="335"/>
        <end position="455"/>
    </location>
</feature>
<keyword evidence="2" id="KW-0456">Lyase</keyword>
<dbReference type="Gene3D" id="2.40.37.20">
    <property type="entry name" value="D-serine dehydratase-like domain"/>
    <property type="match status" value="1"/>
</dbReference>
<dbReference type="PANTHER" id="PTHR28004">
    <property type="entry name" value="ZGC:162816-RELATED"/>
    <property type="match status" value="1"/>
</dbReference>
<evidence type="ECO:0000313" key="6">
    <source>
        <dbReference type="Proteomes" id="UP000002039"/>
    </source>
</evidence>
<reference evidence="6" key="1">
    <citation type="journal article" date="2015" name="PLoS Genet.">
        <title>The dynamic genome and transcriptome of the human fungal pathogen Blastomyces and close relative Emmonsia.</title>
        <authorList>
            <person name="Munoz J.F."/>
            <person name="Gauthier G.M."/>
            <person name="Desjardins C.A."/>
            <person name="Gallo J.E."/>
            <person name="Holder J."/>
            <person name="Sullivan T.D."/>
            <person name="Marty A.J."/>
            <person name="Carmen J.C."/>
            <person name="Chen Z."/>
            <person name="Ding L."/>
            <person name="Gujja S."/>
            <person name="Magrini V."/>
            <person name="Misas E."/>
            <person name="Mitreva M."/>
            <person name="Priest M."/>
            <person name="Saif S."/>
            <person name="Whiston E.A."/>
            <person name="Young S."/>
            <person name="Zeng Q."/>
            <person name="Goldman W.E."/>
            <person name="Mardis E.R."/>
            <person name="Taylor J.W."/>
            <person name="McEwen J.G."/>
            <person name="Clay O.K."/>
            <person name="Klein B.S."/>
            <person name="Cuomo C.A."/>
        </authorList>
    </citation>
    <scope>NUCLEOTIDE SEQUENCE [LARGE SCALE GENOMIC DNA]</scope>
    <source>
        <strain evidence="6">ER-3 / ATCC MYA-2586</strain>
    </source>
</reference>
<dbReference type="InterPro" id="IPR026956">
    <property type="entry name" value="D-ser_dehydrat-like_dom"/>
</dbReference>
<dbReference type="Pfam" id="PF01168">
    <property type="entry name" value="Ala_racemase_N"/>
    <property type="match status" value="1"/>
</dbReference>
<comment type="similarity">
    <text evidence="1">Belongs to the DSD1 family.</text>
</comment>
<dbReference type="RefSeq" id="XP_045272839.1">
    <property type="nucleotide sequence ID" value="XM_045424029.1"/>
</dbReference>
<dbReference type="SMART" id="SM01119">
    <property type="entry name" value="D-ser_dehydrat"/>
    <property type="match status" value="1"/>
</dbReference>
<accession>A0ABP2ERC8</accession>
<gene>
    <name evidence="5" type="ORF">BDCG_08251</name>
</gene>
<evidence type="ECO:0000313" key="5">
    <source>
        <dbReference type="EMBL" id="EEQ84982.1"/>
    </source>
</evidence>
<keyword evidence="6" id="KW-1185">Reference proteome</keyword>
<dbReference type="Gene3D" id="3.20.20.10">
    <property type="entry name" value="Alanine racemase"/>
    <property type="match status" value="1"/>
</dbReference>
<dbReference type="InterPro" id="IPR001608">
    <property type="entry name" value="Ala_racemase_N"/>
</dbReference>
<protein>
    <recommendedName>
        <fullName evidence="4">D-serine dehydratase-like domain-containing protein</fullName>
    </recommendedName>
</protein>
<proteinExistence type="inferred from homology"/>
<dbReference type="PANTHER" id="PTHR28004:SF2">
    <property type="entry name" value="D-SERINE DEHYDRATASE"/>
    <property type="match status" value="1"/>
</dbReference>
<organism evidence="5 6">
    <name type="scientific">Ajellomyces dermatitidis (strain ER-3 / ATCC MYA-2586)</name>
    <name type="common">Blastomyces dermatitidis</name>
    <dbReference type="NCBI Taxonomy" id="559297"/>
    <lineage>
        <taxon>Eukaryota</taxon>
        <taxon>Fungi</taxon>
        <taxon>Dikarya</taxon>
        <taxon>Ascomycota</taxon>
        <taxon>Pezizomycotina</taxon>
        <taxon>Eurotiomycetes</taxon>
        <taxon>Eurotiomycetidae</taxon>
        <taxon>Onygenales</taxon>
        <taxon>Ajellomycetaceae</taxon>
        <taxon>Blastomyces</taxon>
    </lineage>
</organism>
<evidence type="ECO:0000256" key="1">
    <source>
        <dbReference type="ARBA" id="ARBA00005323"/>
    </source>
</evidence>
<dbReference type="GeneID" id="69029848"/>
<dbReference type="InterPro" id="IPR029066">
    <property type="entry name" value="PLP-binding_barrel"/>
</dbReference>
<evidence type="ECO:0000259" key="4">
    <source>
        <dbReference type="SMART" id="SM01119"/>
    </source>
</evidence>
<sequence length="476" mass="51794">MSGVTNYPNASRDALKAQYAGRMLRDIDGPAAIIDVAVARRNCQLMLDAADALGVLFRSHVKTHKTTELTKFQVGEKSDPIRLVVSTLAEAEQLQPYLEECKVNGRSTDLIYGLPVQPSCFKRLVALGKSLGKSSISVLVDDPDIIPFLSQYRDLTSDTLGVFIKLDTGNNRAGIAPDSQQFKDLLAAIHTAEHDGSAGISLRGFYSHLGHSYSSDSTNEAMDYLAQEVERSAVAAAHACTVGKYAGRRFLLSVGATPTTTAAQNLTPTTTTTTTTTGGPATPDPTTKRVKELLDRTKASCDIELHAGAYVTLDMQQLAAHARPSSSNLSFADIAITVLAEVGSLYPHRKQPEALAACGSLCLGREACRSYPGWGVVTPWLEDGEGTRTAEAGWYDPEGERKGWIMDRISQEHGILAWHGPRDNVRPLKIGEKIRIWPNHCCICIAGFSYVLVVDSSLEGAERDRVQDVWFSWRGW</sequence>
<feature type="compositionally biased region" description="Low complexity" evidence="3">
    <location>
        <begin position="262"/>
        <end position="285"/>
    </location>
</feature>
<feature type="region of interest" description="Disordered" evidence="3">
    <location>
        <begin position="262"/>
        <end position="286"/>
    </location>
</feature>
<dbReference type="Proteomes" id="UP000002039">
    <property type="component" value="Unassembled WGS sequence"/>
</dbReference>
<evidence type="ECO:0000256" key="2">
    <source>
        <dbReference type="ARBA" id="ARBA00023239"/>
    </source>
</evidence>
<dbReference type="InterPro" id="IPR051466">
    <property type="entry name" value="D-amino_acid_metab_enzyme"/>
</dbReference>
<dbReference type="Pfam" id="PF14031">
    <property type="entry name" value="D-ser_dehydrat"/>
    <property type="match status" value="1"/>
</dbReference>
<dbReference type="SUPFAM" id="SSF51419">
    <property type="entry name" value="PLP-binding barrel"/>
    <property type="match status" value="1"/>
</dbReference>